<dbReference type="AlphaFoldDB" id="A0A1M6FW48"/>
<name>A0A1M6FW48_9ACTN</name>
<evidence type="ECO:0000313" key="2">
    <source>
        <dbReference type="Proteomes" id="UP000184452"/>
    </source>
</evidence>
<sequence>MADPVTLALATAVVTGVATKISEHAGTAVTEGLARLRRAAFAWFRGDDGAREALDEALLSTGDPAALEAVAGHLERASAQNPEIAALMRELGAEVDVSQEGEGNTVNQIHGDVSGSARVVQARDFHGDIHL</sequence>
<accession>A0A1M6FW48</accession>
<dbReference type="EMBL" id="FQZK01000003">
    <property type="protein sequence ID" value="SHJ01926.1"/>
    <property type="molecule type" value="Genomic_DNA"/>
</dbReference>
<dbReference type="STRING" id="758803.SAMN05421803_103173"/>
<dbReference type="OrthoDB" id="3430332at2"/>
<dbReference type="RefSeq" id="WP_073376833.1">
    <property type="nucleotide sequence ID" value="NZ_FQZK01000003.1"/>
</dbReference>
<evidence type="ECO:0000313" key="1">
    <source>
        <dbReference type="EMBL" id="SHJ01926.1"/>
    </source>
</evidence>
<protein>
    <submittedName>
        <fullName evidence="1">Uncharacterized protein</fullName>
    </submittedName>
</protein>
<dbReference type="Proteomes" id="UP000184452">
    <property type="component" value="Unassembled WGS sequence"/>
</dbReference>
<gene>
    <name evidence="1" type="ORF">SAMN05421803_103173</name>
</gene>
<reference evidence="1 2" key="1">
    <citation type="submission" date="2016-11" db="EMBL/GenBank/DDBJ databases">
        <authorList>
            <person name="Jaros S."/>
            <person name="Januszkiewicz K."/>
            <person name="Wedrychowicz H."/>
        </authorList>
    </citation>
    <scope>NUCLEOTIDE SEQUENCE [LARGE SCALE GENOMIC DNA]</scope>
    <source>
        <strain evidence="1 2">CGMCC 4.5723</strain>
    </source>
</reference>
<keyword evidence="2" id="KW-1185">Reference proteome</keyword>
<proteinExistence type="predicted"/>
<organism evidence="1 2">
    <name type="scientific">Nocardiopsis flavescens</name>
    <dbReference type="NCBI Taxonomy" id="758803"/>
    <lineage>
        <taxon>Bacteria</taxon>
        <taxon>Bacillati</taxon>
        <taxon>Actinomycetota</taxon>
        <taxon>Actinomycetes</taxon>
        <taxon>Streptosporangiales</taxon>
        <taxon>Nocardiopsidaceae</taxon>
        <taxon>Nocardiopsis</taxon>
    </lineage>
</organism>